<evidence type="ECO:0000313" key="2">
    <source>
        <dbReference type="Proteomes" id="UP000008909"/>
    </source>
</evidence>
<sequence length="324" mass="37124">MCTAETSRGAEEQWLKKLVLMVIGYSAFKTPVPLTSDLLHYIRSFLAHLSGLFEIEKIWVPGTNVLKLEYNQEVKHLTINIIYITRICCTVVLTIAFPFAGEQIELICNRTHQQYISKCEHVRLFRRENSDASNVRWWSSVNTLASHVRCPNPGTATGYALLMSSNKSETRVQCFPLEDDRSNESGVNMNKESGADQDAPAVSSRIRNETVMPYSLRPRVRPTLCNRAVLRCIIWFTDYIIQGRSNHVTWQLSHRVRCEVCTQRDREVRTHKQQKTRDFHTMHATHDSLLTASGKPPAFTKASLGGRIVKLFIQYIRCVHIEST</sequence>
<keyword evidence="2" id="KW-1185">Reference proteome</keyword>
<reference key="2">
    <citation type="submission" date="2011-10" db="EMBL/GenBank/DDBJ databases">
        <title>The genome and transcriptome sequence of Clonorchis sinensis provide insights into the carcinogenic liver fluke.</title>
        <authorList>
            <person name="Wang X."/>
            <person name="Huang Y."/>
            <person name="Chen W."/>
            <person name="Liu H."/>
            <person name="Guo L."/>
            <person name="Chen Y."/>
            <person name="Luo F."/>
            <person name="Zhou W."/>
            <person name="Sun J."/>
            <person name="Mao Q."/>
            <person name="Liang P."/>
            <person name="Zhou C."/>
            <person name="Tian Y."/>
            <person name="Men J."/>
            <person name="Lv X."/>
            <person name="Huang L."/>
            <person name="Zhou J."/>
            <person name="Hu Y."/>
            <person name="Li R."/>
            <person name="Zhang F."/>
            <person name="Lei H."/>
            <person name="Li X."/>
            <person name="Hu X."/>
            <person name="Liang C."/>
            <person name="Xu J."/>
            <person name="Wu Z."/>
            <person name="Yu X."/>
        </authorList>
    </citation>
    <scope>NUCLEOTIDE SEQUENCE</scope>
    <source>
        <strain>Henan</strain>
    </source>
</reference>
<dbReference type="AlphaFoldDB" id="G7YJZ1"/>
<protein>
    <submittedName>
        <fullName evidence="1">Uncharacterized protein</fullName>
    </submittedName>
</protein>
<reference evidence="1" key="1">
    <citation type="journal article" date="2011" name="Genome Biol.">
        <title>The draft genome of the carcinogenic human liver fluke Clonorchis sinensis.</title>
        <authorList>
            <person name="Wang X."/>
            <person name="Chen W."/>
            <person name="Huang Y."/>
            <person name="Sun J."/>
            <person name="Men J."/>
            <person name="Liu H."/>
            <person name="Luo F."/>
            <person name="Guo L."/>
            <person name="Lv X."/>
            <person name="Deng C."/>
            <person name="Zhou C."/>
            <person name="Fan Y."/>
            <person name="Li X."/>
            <person name="Huang L."/>
            <person name="Hu Y."/>
            <person name="Liang C."/>
            <person name="Hu X."/>
            <person name="Xu J."/>
            <person name="Yu X."/>
        </authorList>
    </citation>
    <scope>NUCLEOTIDE SEQUENCE [LARGE SCALE GENOMIC DNA]</scope>
    <source>
        <strain evidence="1">Henan</strain>
    </source>
</reference>
<organism evidence="1 2">
    <name type="scientific">Clonorchis sinensis</name>
    <name type="common">Chinese liver fluke</name>
    <dbReference type="NCBI Taxonomy" id="79923"/>
    <lineage>
        <taxon>Eukaryota</taxon>
        <taxon>Metazoa</taxon>
        <taxon>Spiralia</taxon>
        <taxon>Lophotrochozoa</taxon>
        <taxon>Platyhelminthes</taxon>
        <taxon>Trematoda</taxon>
        <taxon>Digenea</taxon>
        <taxon>Opisthorchiida</taxon>
        <taxon>Opisthorchiata</taxon>
        <taxon>Opisthorchiidae</taxon>
        <taxon>Clonorchis</taxon>
    </lineage>
</organism>
<dbReference type="Proteomes" id="UP000008909">
    <property type="component" value="Unassembled WGS sequence"/>
</dbReference>
<name>G7YJZ1_CLOSI</name>
<dbReference type="EMBL" id="DF143458">
    <property type="protein sequence ID" value="GAA53274.1"/>
    <property type="molecule type" value="Genomic_DNA"/>
</dbReference>
<proteinExistence type="predicted"/>
<gene>
    <name evidence="1" type="ORF">CLF_109926</name>
</gene>
<accession>G7YJZ1</accession>
<evidence type="ECO:0000313" key="1">
    <source>
        <dbReference type="EMBL" id="GAA53274.1"/>
    </source>
</evidence>